<dbReference type="InterPro" id="IPR003439">
    <property type="entry name" value="ABC_transporter-like_ATP-bd"/>
</dbReference>
<accession>A0A0A3I1X1</accession>
<dbReference type="AlphaFoldDB" id="A0A0A3I1X1"/>
<evidence type="ECO:0000259" key="6">
    <source>
        <dbReference type="PROSITE" id="PS50893"/>
    </source>
</evidence>
<evidence type="ECO:0000256" key="1">
    <source>
        <dbReference type="ARBA" id="ARBA00005417"/>
    </source>
</evidence>
<organism evidence="7 8">
    <name type="scientific">Ureibacillus manganicus DSM 26584</name>
    <dbReference type="NCBI Taxonomy" id="1384049"/>
    <lineage>
        <taxon>Bacteria</taxon>
        <taxon>Bacillati</taxon>
        <taxon>Bacillota</taxon>
        <taxon>Bacilli</taxon>
        <taxon>Bacillales</taxon>
        <taxon>Caryophanaceae</taxon>
        <taxon>Ureibacillus</taxon>
    </lineage>
</organism>
<reference evidence="7 8" key="1">
    <citation type="submission" date="2014-02" db="EMBL/GenBank/DDBJ databases">
        <title>Draft genome sequence of Lysinibacillus manganicus DSM 26584T.</title>
        <authorList>
            <person name="Zhang F."/>
            <person name="Wang G."/>
            <person name="Zhang L."/>
        </authorList>
    </citation>
    <scope>NUCLEOTIDE SEQUENCE [LARGE SCALE GENOMIC DNA]</scope>
    <source>
        <strain evidence="7 8">DSM 26584</strain>
    </source>
</reference>
<dbReference type="PANTHER" id="PTHR43820:SF4">
    <property type="entry name" value="HIGH-AFFINITY BRANCHED-CHAIN AMINO ACID TRANSPORT ATP-BINDING PROTEIN LIVF"/>
    <property type="match status" value="1"/>
</dbReference>
<dbReference type="PIRSF" id="PIRSF039137">
    <property type="entry name" value="ABC_branched_ATPase"/>
    <property type="match status" value="1"/>
</dbReference>
<dbReference type="InterPro" id="IPR003593">
    <property type="entry name" value="AAA+_ATPase"/>
</dbReference>
<feature type="domain" description="ABC transporter" evidence="6">
    <location>
        <begin position="2"/>
        <end position="233"/>
    </location>
</feature>
<dbReference type="EMBL" id="JPVN01000018">
    <property type="protein sequence ID" value="KGR77505.1"/>
    <property type="molecule type" value="Genomic_DNA"/>
</dbReference>
<dbReference type="GO" id="GO:0015658">
    <property type="term" value="F:branched-chain amino acid transmembrane transporter activity"/>
    <property type="evidence" value="ECO:0007669"/>
    <property type="project" value="InterPro"/>
</dbReference>
<protein>
    <submittedName>
        <fullName evidence="7">Amino acid ABC transporter ATPase</fullName>
    </submittedName>
</protein>
<keyword evidence="4" id="KW-0067">ATP-binding</keyword>
<evidence type="ECO:0000256" key="2">
    <source>
        <dbReference type="ARBA" id="ARBA00022448"/>
    </source>
</evidence>
<dbReference type="PROSITE" id="PS00211">
    <property type="entry name" value="ABC_TRANSPORTER_1"/>
    <property type="match status" value="1"/>
</dbReference>
<dbReference type="InterPro" id="IPR017871">
    <property type="entry name" value="ABC_transporter-like_CS"/>
</dbReference>
<dbReference type="Gene3D" id="3.40.50.300">
    <property type="entry name" value="P-loop containing nucleotide triphosphate hydrolases"/>
    <property type="match status" value="1"/>
</dbReference>
<comment type="similarity">
    <text evidence="1">Belongs to the ABC transporter superfamily.</text>
</comment>
<sequence length="237" mass="25883">MLKLTNVETFYGQIQALKGIDLEVHEGKIITLLGANGAGKSTTMKTIAGLLKPKNGSIEFMGENITGLRPDQLLRKGISLVPEGRAILSSMTVLENLEMGAYQRKDKEVKEDIEDVMKRFPILKERQTQMAGTLSGGQQQMLAIARALLSKPKLILLDEPSMGLAPLIVADIFKIIKEIKEAGTTVLLVEQNAKQALKIADYGYVMETGKIIIEGSADSLLEDPRVVEAYLGRKSTS</sequence>
<dbReference type="RefSeq" id="WP_036188150.1">
    <property type="nucleotide sequence ID" value="NZ_AVDA01000018.1"/>
</dbReference>
<dbReference type="Pfam" id="PF00005">
    <property type="entry name" value="ABC_tran"/>
    <property type="match status" value="1"/>
</dbReference>
<evidence type="ECO:0000256" key="5">
    <source>
        <dbReference type="ARBA" id="ARBA00022970"/>
    </source>
</evidence>
<dbReference type="STRING" id="1384049.CD29_14690"/>
<dbReference type="SMART" id="SM00382">
    <property type="entry name" value="AAA"/>
    <property type="match status" value="1"/>
</dbReference>
<dbReference type="InterPro" id="IPR030660">
    <property type="entry name" value="ABC_branched_ATPase_LivF/BraG"/>
</dbReference>
<gene>
    <name evidence="7" type="ORF">CD29_14690</name>
</gene>
<dbReference type="SUPFAM" id="SSF52540">
    <property type="entry name" value="P-loop containing nucleoside triphosphate hydrolases"/>
    <property type="match status" value="1"/>
</dbReference>
<dbReference type="OrthoDB" id="9776369at2"/>
<dbReference type="GO" id="GO:0015807">
    <property type="term" value="P:L-amino acid transport"/>
    <property type="evidence" value="ECO:0007669"/>
    <property type="project" value="TreeGrafter"/>
</dbReference>
<evidence type="ECO:0000256" key="3">
    <source>
        <dbReference type="ARBA" id="ARBA00022741"/>
    </source>
</evidence>
<dbReference type="InterPro" id="IPR027417">
    <property type="entry name" value="P-loop_NTPase"/>
</dbReference>
<keyword evidence="5" id="KW-0029">Amino-acid transport</keyword>
<evidence type="ECO:0000256" key="4">
    <source>
        <dbReference type="ARBA" id="ARBA00022840"/>
    </source>
</evidence>
<dbReference type="Proteomes" id="UP000030416">
    <property type="component" value="Unassembled WGS sequence"/>
</dbReference>
<proteinExistence type="inferred from homology"/>
<name>A0A0A3I1X1_9BACL</name>
<dbReference type="InterPro" id="IPR052156">
    <property type="entry name" value="BCAA_Transport_ATP-bd_LivF"/>
</dbReference>
<dbReference type="PANTHER" id="PTHR43820">
    <property type="entry name" value="HIGH-AFFINITY BRANCHED-CHAIN AMINO ACID TRANSPORT ATP-BINDING PROTEIN LIVF"/>
    <property type="match status" value="1"/>
</dbReference>
<dbReference type="eggNOG" id="COG0410">
    <property type="taxonomic scope" value="Bacteria"/>
</dbReference>
<dbReference type="GO" id="GO:0005524">
    <property type="term" value="F:ATP binding"/>
    <property type="evidence" value="ECO:0007669"/>
    <property type="project" value="UniProtKB-KW"/>
</dbReference>
<keyword evidence="3" id="KW-0547">Nucleotide-binding</keyword>
<dbReference type="CDD" id="cd03224">
    <property type="entry name" value="ABC_TM1139_LivF_branched"/>
    <property type="match status" value="1"/>
</dbReference>
<evidence type="ECO:0000313" key="8">
    <source>
        <dbReference type="Proteomes" id="UP000030416"/>
    </source>
</evidence>
<dbReference type="GO" id="GO:0016887">
    <property type="term" value="F:ATP hydrolysis activity"/>
    <property type="evidence" value="ECO:0007669"/>
    <property type="project" value="InterPro"/>
</dbReference>
<comment type="caution">
    <text evidence="7">The sequence shown here is derived from an EMBL/GenBank/DDBJ whole genome shotgun (WGS) entry which is preliminary data.</text>
</comment>
<keyword evidence="2" id="KW-0813">Transport</keyword>
<dbReference type="PROSITE" id="PS50893">
    <property type="entry name" value="ABC_TRANSPORTER_2"/>
    <property type="match status" value="1"/>
</dbReference>
<evidence type="ECO:0000313" key="7">
    <source>
        <dbReference type="EMBL" id="KGR77505.1"/>
    </source>
</evidence>
<keyword evidence="8" id="KW-1185">Reference proteome</keyword>